<dbReference type="EMBL" id="CP098735">
    <property type="protein sequence ID" value="USE77239.1"/>
    <property type="molecule type" value="Genomic_DNA"/>
</dbReference>
<keyword evidence="2" id="KW-0547">Nucleotide-binding</keyword>
<accession>A0ABY4VJ33</accession>
<dbReference type="CDD" id="cd00267">
    <property type="entry name" value="ABC_ATPase"/>
    <property type="match status" value="1"/>
</dbReference>
<evidence type="ECO:0000259" key="1">
    <source>
        <dbReference type="SMART" id="SM00382"/>
    </source>
</evidence>
<organism evidence="2 3">
    <name type="scientific">Cupriavidus gilardii</name>
    <dbReference type="NCBI Taxonomy" id="82541"/>
    <lineage>
        <taxon>Bacteria</taxon>
        <taxon>Pseudomonadati</taxon>
        <taxon>Pseudomonadota</taxon>
        <taxon>Betaproteobacteria</taxon>
        <taxon>Burkholderiales</taxon>
        <taxon>Burkholderiaceae</taxon>
        <taxon>Cupriavidus</taxon>
    </lineage>
</organism>
<gene>
    <name evidence="2" type="ORF">NDR89_08270</name>
</gene>
<dbReference type="InterPro" id="IPR027417">
    <property type="entry name" value="P-loop_NTPase"/>
</dbReference>
<dbReference type="Pfam" id="PF13304">
    <property type="entry name" value="AAA_21"/>
    <property type="match status" value="1"/>
</dbReference>
<reference evidence="2" key="1">
    <citation type="submission" date="2022-06" db="EMBL/GenBank/DDBJ databases">
        <title>Complete genome sequence and characterization of Cupriavidus gilardii QJ1 isolated from contaminating cells.</title>
        <authorList>
            <person name="Qi J."/>
        </authorList>
    </citation>
    <scope>NUCLEOTIDE SEQUENCE</scope>
    <source>
        <strain evidence="2">QJ1</strain>
    </source>
</reference>
<dbReference type="InterPro" id="IPR003593">
    <property type="entry name" value="AAA+_ATPase"/>
</dbReference>
<dbReference type="GO" id="GO:0005524">
    <property type="term" value="F:ATP binding"/>
    <property type="evidence" value="ECO:0007669"/>
    <property type="project" value="UniProtKB-KW"/>
</dbReference>
<dbReference type="InterPro" id="IPR051396">
    <property type="entry name" value="Bact_Antivir_Def_Nuclease"/>
</dbReference>
<evidence type="ECO:0000313" key="2">
    <source>
        <dbReference type="EMBL" id="USE77239.1"/>
    </source>
</evidence>
<protein>
    <submittedName>
        <fullName evidence="2">ATP-binding protein</fullName>
    </submittedName>
</protein>
<dbReference type="SMART" id="SM00382">
    <property type="entry name" value="AAA"/>
    <property type="match status" value="1"/>
</dbReference>
<dbReference type="RefSeq" id="WP_252251709.1">
    <property type="nucleotide sequence ID" value="NZ_CP098735.1"/>
</dbReference>
<dbReference type="PANTHER" id="PTHR43581:SF2">
    <property type="entry name" value="EXCINUCLEASE ATPASE SUBUNIT"/>
    <property type="match status" value="1"/>
</dbReference>
<sequence length="398" mass="45153">MLRQLGFNEIIADDDAVAILVGPNGSGKSRFLEKIGKYYQDRRPVCVVANTLSLRLNSLRKAKRFAVGRTGKSPKSVIKAALASTLDRDNSAFYQIRALMEYCQYKPRFGFRKQGFRPEALNDLIEPGGTLDSLLTTPEQREDFFRAMEFLLRWPAKEIYWVDEKAQVHEFALQREIASVIRAEAALIKLRVLKDIQVFVDKGERSGPFEVHNASSGELSLISSLLFLTAEVEPNSIVLIDEPENSLHPSWQRAYVEKVIAALAYRNVSVIIATHSPLVVTGALMAHDNLVSVFQMQRREPERLQLQHLHSGDTSIEAVLWKAFEVVTPANHFISEEVVEAINRFERDEITKGDITDMLQHMKARSFDRRQDEFFNAIVGLVETVEQRKAQRKARGGN</sequence>
<dbReference type="PANTHER" id="PTHR43581">
    <property type="entry name" value="ATP/GTP PHOSPHATASE"/>
    <property type="match status" value="1"/>
</dbReference>
<proteinExistence type="predicted"/>
<feature type="domain" description="AAA+ ATPase" evidence="1">
    <location>
        <begin position="14"/>
        <end position="300"/>
    </location>
</feature>
<dbReference type="Gene3D" id="3.40.50.300">
    <property type="entry name" value="P-loop containing nucleotide triphosphate hydrolases"/>
    <property type="match status" value="1"/>
</dbReference>
<dbReference type="Proteomes" id="UP001056648">
    <property type="component" value="Chromosome 1"/>
</dbReference>
<keyword evidence="3" id="KW-1185">Reference proteome</keyword>
<evidence type="ECO:0000313" key="3">
    <source>
        <dbReference type="Proteomes" id="UP001056648"/>
    </source>
</evidence>
<dbReference type="InterPro" id="IPR003959">
    <property type="entry name" value="ATPase_AAA_core"/>
</dbReference>
<dbReference type="SUPFAM" id="SSF52540">
    <property type="entry name" value="P-loop containing nucleoside triphosphate hydrolases"/>
    <property type="match status" value="1"/>
</dbReference>
<name>A0ABY4VJ33_9BURK</name>
<keyword evidence="2" id="KW-0067">ATP-binding</keyword>